<protein>
    <submittedName>
        <fullName evidence="6">SNF2 family N-terminal domain-domain-containing protein</fullName>
    </submittedName>
</protein>
<dbReference type="Gene3D" id="3.40.50.10810">
    <property type="entry name" value="Tandem AAA-ATPase domain"/>
    <property type="match status" value="2"/>
</dbReference>
<name>A0A136J3Q2_9PEZI</name>
<dbReference type="SUPFAM" id="SSF52540">
    <property type="entry name" value="P-loop containing nucleoside triphosphate hydrolases"/>
    <property type="match status" value="2"/>
</dbReference>
<dbReference type="InterPro" id="IPR000330">
    <property type="entry name" value="SNF2_N"/>
</dbReference>
<keyword evidence="7" id="KW-1185">Reference proteome</keyword>
<proteinExistence type="predicted"/>
<dbReference type="PANTHER" id="PTHR45626:SF51">
    <property type="entry name" value="SNF2-RELATED DOMAIN-CONTAINING PROTEIN"/>
    <property type="match status" value="1"/>
</dbReference>
<dbReference type="GO" id="GO:0016787">
    <property type="term" value="F:hydrolase activity"/>
    <property type="evidence" value="ECO:0007669"/>
    <property type="project" value="UniProtKB-KW"/>
</dbReference>
<dbReference type="InterPro" id="IPR014001">
    <property type="entry name" value="Helicase_ATP-bd"/>
</dbReference>
<dbReference type="GO" id="GO:0005524">
    <property type="term" value="F:ATP binding"/>
    <property type="evidence" value="ECO:0007669"/>
    <property type="project" value="UniProtKB-KW"/>
</dbReference>
<dbReference type="Pfam" id="PF00271">
    <property type="entry name" value="Helicase_C"/>
    <property type="match status" value="1"/>
</dbReference>
<accession>A0A136J3Q2</accession>
<dbReference type="InterPro" id="IPR038718">
    <property type="entry name" value="SNF2-like_sf"/>
</dbReference>
<dbReference type="PANTHER" id="PTHR45626">
    <property type="entry name" value="TRANSCRIPTION TERMINATION FACTOR 2-RELATED"/>
    <property type="match status" value="1"/>
</dbReference>
<dbReference type="Gene3D" id="3.40.50.300">
    <property type="entry name" value="P-loop containing nucleotide triphosphate hydrolases"/>
    <property type="match status" value="1"/>
</dbReference>
<dbReference type="OrthoDB" id="2801544at2759"/>
<dbReference type="InParanoid" id="A0A136J3Q2"/>
<sequence>MAESWRDKYIQAGCLDIDDSDLGHQSASLLDEWQIFVHPRPHALLQNGPAHAVSPDAQAALLSTHERRILAPLWKIGWIQLAFRTFKSMCSNAGRFRVYVLPFDVDRQVVGHRGDEKYTKLLATLLRRLDYSPEAWAGDLDTPRARLPLPFDAVNASTPEDSNLLAMFNNVPSPDPQPATITDPDARDAMLSVLESNLPGLKTTLYPYQRRSAALMLQRELTPGRVIDPRLRHCRDQAGRAWYYDSVTGLVLKEPRFYDGTRGGILAEEMGTGKTLICLALVLSTRREPTTAPEPFVPENPPRSQKASLLDMCAAATNRASVPWQPYFDYIKHQFGQDHQRCIRALHDPANRALFKVRSDPMVEPRRSSRLIPREVQTKEINLGSGTLIIVPDNLVTQWREEIKKHTIGLKVLILVNRDPIPCVTELLDFDIVLFSQSRLDWIWTERQNGEGPRLEKYCPLEHIRWKRSIVDEGHKLGSRSKSSTSIVLDELSVNATWLVTGTPTRNLYGVNGVSVGDEAKLHNDLESQKNDLIHIGRMASSYLKVRPWANTREEIGDTVADWNTYVMNSAQHSKGQNRVDSLRSTLNSLIVRHRLADISTLLPAVDEKIVYIEGSYQDKLALNLFSMMIILNAVQSERTDVDYFFHPRQKKFLFELVRNLRQACFYGGVFLSAEDIKSSVNIAETFLKERKIQISAEDEAALIQAIEFGHTAMTNHLKTVSSEFHSLPLYLENFPGGHGGSWALDGKDDDPICIDAGLVLSLQKYLNPCIDAPTSLQMMIDSGRLSAEGQAARQKALDVAMASNETQGRSQTQQSGGLVSQAQLGRDRHRKPRSGALDKSEVVTIDDEPSVGRLNQNNHDITVTDALASTRIVSTVSAKMSYLIDAIVQHQDDEQIIVFYDNDNIAWYLAGVLEILQIEHLIYTRAGLSAERRAQYVAAFTHNTKFRVLLMDISQAAFGLDMRSASRIYFVSPVLNPQVQAQAVGRARRISQQRPVTVETLVLKDSIEEVIVDRGKKMTQAEHRRVMSSVTEDRLINEWIRNVKILPLDDPASGASRPDDGLAQTAMLKTPQFVFGRGFGRELRPDDVLVQSSPEGSKTIKQEGQPGLPVRIPFKARLGGSRRSESPRMTTPTREATPVSLAAASVAQEKTEISEDRPRKKARVAWADD</sequence>
<feature type="compositionally biased region" description="Low complexity" evidence="4">
    <location>
        <begin position="807"/>
        <end position="818"/>
    </location>
</feature>
<dbReference type="AlphaFoldDB" id="A0A136J3Q2"/>
<reference evidence="7" key="1">
    <citation type="submission" date="2016-02" db="EMBL/GenBank/DDBJ databases">
        <title>Draft genome sequence of Microdochium bolleyi, a fungal endophyte of beachgrass.</title>
        <authorList>
            <consortium name="DOE Joint Genome Institute"/>
            <person name="David A.S."/>
            <person name="May G."/>
            <person name="Haridas S."/>
            <person name="Lim J."/>
            <person name="Wang M."/>
            <person name="Labutti K."/>
            <person name="Lipzen A."/>
            <person name="Barry K."/>
            <person name="Grigoriev I.V."/>
        </authorList>
    </citation>
    <scope>NUCLEOTIDE SEQUENCE [LARGE SCALE GENOMIC DNA]</scope>
    <source>
        <strain evidence="7">J235TASD1</strain>
    </source>
</reference>
<evidence type="ECO:0000259" key="5">
    <source>
        <dbReference type="PROSITE" id="PS51194"/>
    </source>
</evidence>
<gene>
    <name evidence="6" type="ORF">Micbo1qcDRAFT_233145</name>
</gene>
<feature type="domain" description="Helicase C-terminal" evidence="5">
    <location>
        <begin position="883"/>
        <end position="1038"/>
    </location>
</feature>
<dbReference type="InterPro" id="IPR049730">
    <property type="entry name" value="SNF2/RAD54-like_C"/>
</dbReference>
<keyword evidence="1" id="KW-0547">Nucleotide-binding</keyword>
<feature type="region of interest" description="Disordered" evidence="4">
    <location>
        <begin position="1090"/>
        <end position="1170"/>
    </location>
</feature>
<dbReference type="PROSITE" id="PS51194">
    <property type="entry name" value="HELICASE_CTER"/>
    <property type="match status" value="1"/>
</dbReference>
<keyword evidence="2" id="KW-0378">Hydrolase</keyword>
<organism evidence="6 7">
    <name type="scientific">Microdochium bolleyi</name>
    <dbReference type="NCBI Taxonomy" id="196109"/>
    <lineage>
        <taxon>Eukaryota</taxon>
        <taxon>Fungi</taxon>
        <taxon>Dikarya</taxon>
        <taxon>Ascomycota</taxon>
        <taxon>Pezizomycotina</taxon>
        <taxon>Sordariomycetes</taxon>
        <taxon>Xylariomycetidae</taxon>
        <taxon>Xylariales</taxon>
        <taxon>Microdochiaceae</taxon>
        <taxon>Microdochium</taxon>
    </lineage>
</organism>
<dbReference type="GO" id="GO:0005634">
    <property type="term" value="C:nucleus"/>
    <property type="evidence" value="ECO:0007669"/>
    <property type="project" value="TreeGrafter"/>
</dbReference>
<feature type="compositionally biased region" description="Basic and acidic residues" evidence="4">
    <location>
        <begin position="1150"/>
        <end position="1159"/>
    </location>
</feature>
<dbReference type="GO" id="GO:0008094">
    <property type="term" value="F:ATP-dependent activity, acting on DNA"/>
    <property type="evidence" value="ECO:0007669"/>
    <property type="project" value="TreeGrafter"/>
</dbReference>
<dbReference type="GO" id="GO:0006281">
    <property type="term" value="P:DNA repair"/>
    <property type="evidence" value="ECO:0007669"/>
    <property type="project" value="TreeGrafter"/>
</dbReference>
<feature type="region of interest" description="Disordered" evidence="4">
    <location>
        <begin position="800"/>
        <end position="840"/>
    </location>
</feature>
<evidence type="ECO:0000313" key="6">
    <source>
        <dbReference type="EMBL" id="KXJ91733.1"/>
    </source>
</evidence>
<evidence type="ECO:0000313" key="7">
    <source>
        <dbReference type="Proteomes" id="UP000070501"/>
    </source>
</evidence>
<dbReference type="InterPro" id="IPR001650">
    <property type="entry name" value="Helicase_C-like"/>
</dbReference>
<dbReference type="InterPro" id="IPR050628">
    <property type="entry name" value="SNF2_RAD54_helicase_TF"/>
</dbReference>
<dbReference type="CDD" id="cd18793">
    <property type="entry name" value="SF2_C_SNF"/>
    <property type="match status" value="1"/>
</dbReference>
<dbReference type="InterPro" id="IPR027417">
    <property type="entry name" value="P-loop_NTPase"/>
</dbReference>
<evidence type="ECO:0000256" key="2">
    <source>
        <dbReference type="ARBA" id="ARBA00022801"/>
    </source>
</evidence>
<dbReference type="Pfam" id="PF00176">
    <property type="entry name" value="SNF2-rel_dom"/>
    <property type="match status" value="1"/>
</dbReference>
<dbReference type="EMBL" id="KQ964249">
    <property type="protein sequence ID" value="KXJ91733.1"/>
    <property type="molecule type" value="Genomic_DNA"/>
</dbReference>
<keyword evidence="3" id="KW-0067">ATP-binding</keyword>
<dbReference type="Proteomes" id="UP000070501">
    <property type="component" value="Unassembled WGS sequence"/>
</dbReference>
<evidence type="ECO:0000256" key="3">
    <source>
        <dbReference type="ARBA" id="ARBA00022840"/>
    </source>
</evidence>
<evidence type="ECO:0000256" key="1">
    <source>
        <dbReference type="ARBA" id="ARBA00022741"/>
    </source>
</evidence>
<evidence type="ECO:0000256" key="4">
    <source>
        <dbReference type="SAM" id="MobiDB-lite"/>
    </source>
</evidence>
<dbReference type="STRING" id="196109.A0A136J3Q2"/>
<dbReference type="SMART" id="SM00487">
    <property type="entry name" value="DEXDc"/>
    <property type="match status" value="1"/>
</dbReference>